<comment type="caution">
    <text evidence="2">The sequence shown here is derived from an EMBL/GenBank/DDBJ whole genome shotgun (WGS) entry which is preliminary data.</text>
</comment>
<reference evidence="3" key="1">
    <citation type="journal article" date="2015" name="PLoS Genet.">
        <title>Genome Sequence and Transcriptome Analyses of Chrysochromulina tobin: Metabolic Tools for Enhanced Algal Fitness in the Prominent Order Prymnesiales (Haptophyceae).</title>
        <authorList>
            <person name="Hovde B.T."/>
            <person name="Deodato C.R."/>
            <person name="Hunsperger H.M."/>
            <person name="Ryken S.A."/>
            <person name="Yost W."/>
            <person name="Jha R.K."/>
            <person name="Patterson J."/>
            <person name="Monnat R.J. Jr."/>
            <person name="Barlow S.B."/>
            <person name="Starkenburg S.R."/>
            <person name="Cattolico R.A."/>
        </authorList>
    </citation>
    <scope>NUCLEOTIDE SEQUENCE</scope>
    <source>
        <strain evidence="3">CCMP291</strain>
    </source>
</reference>
<feature type="region of interest" description="Disordered" evidence="1">
    <location>
        <begin position="448"/>
        <end position="468"/>
    </location>
</feature>
<evidence type="ECO:0000313" key="3">
    <source>
        <dbReference type="Proteomes" id="UP000037460"/>
    </source>
</evidence>
<feature type="non-terminal residue" evidence="2">
    <location>
        <position position="642"/>
    </location>
</feature>
<dbReference type="AlphaFoldDB" id="A0A0M0LRV9"/>
<dbReference type="Proteomes" id="UP000037460">
    <property type="component" value="Unassembled WGS sequence"/>
</dbReference>
<name>A0A0M0LRV9_9EUKA</name>
<keyword evidence="3" id="KW-1185">Reference proteome</keyword>
<dbReference type="EMBL" id="JWZX01000068">
    <property type="protein sequence ID" value="KOO53789.1"/>
    <property type="molecule type" value="Genomic_DNA"/>
</dbReference>
<evidence type="ECO:0000313" key="2">
    <source>
        <dbReference type="EMBL" id="KOO53789.1"/>
    </source>
</evidence>
<sequence>MSAFMLPPTLLEAYPLAALDSAQLPTDKRLAKWVASGSEPELRRFKGFIDVKNYGDAGDCAGEIAGGWYRAHSDYKSEVLWRRADVSCQILHLRRQPDLISRKGCDTLIRTRPHSLVDALNSLAVAERDVAAEESELPWDARERHFRRAAEAYKHMHEMAVRFLSHPRFDEADRDGVRVYAQKALYGLGRLHMDLGECLDAQLSVEADPVGSIRLERRLEATLAAARALLLQAHQHAESLPSKRAERRVDALVLLANLHLEWGEHAHALGCLAIAEKLQARLPSKLAADVTYTVASVLRSLRHYTAGELVIAEPRVDGSSTVWAYRTQRYTSAQEKAEAAISAIELASEEESGDETLKARAVHDAFDLVVQIRREAGETEAAVSASRRQKGVRTFELLPAELRRKHADGHQRLKKIHKSSVAAKATYHAAAHAIREALAHVSAAREASASASASAPSSPPRESLPERRPERLRAALDGALDAAWGAVKAECLDVEMEADLSVREVALQALAALSHTPLWPSGPEQSARLERLCQWHAFMEELGELVGSGARVANARAWLEAAQQLHSAKGEGQAETARGFFALASALSEQADRTVCLSALEMKTEAAKAFEQVLLLTDDESTRLDALDKLEGLLGTIAAKDG</sequence>
<evidence type="ECO:0000256" key="1">
    <source>
        <dbReference type="SAM" id="MobiDB-lite"/>
    </source>
</evidence>
<organism evidence="2 3">
    <name type="scientific">Chrysochromulina tobinii</name>
    <dbReference type="NCBI Taxonomy" id="1460289"/>
    <lineage>
        <taxon>Eukaryota</taxon>
        <taxon>Haptista</taxon>
        <taxon>Haptophyta</taxon>
        <taxon>Prymnesiophyceae</taxon>
        <taxon>Prymnesiales</taxon>
        <taxon>Chrysochromulinaceae</taxon>
        <taxon>Chrysochromulina</taxon>
    </lineage>
</organism>
<accession>A0A0M0LRV9</accession>
<gene>
    <name evidence="2" type="ORF">Ctob_010898</name>
</gene>
<proteinExistence type="predicted"/>
<protein>
    <submittedName>
        <fullName evidence="2">Uncharacterized protein</fullName>
    </submittedName>
</protein>